<dbReference type="InterPro" id="IPR003831">
    <property type="entry name" value="DUF211"/>
</dbReference>
<dbReference type="EMBL" id="BAAAFD010000011">
    <property type="protein sequence ID" value="GAA0859367.1"/>
    <property type="molecule type" value="Genomic_DNA"/>
</dbReference>
<dbReference type="Pfam" id="PF02680">
    <property type="entry name" value="DUF211"/>
    <property type="match status" value="1"/>
</dbReference>
<organism evidence="1 2">
    <name type="scientific">Aliiglaciecola litoralis</name>
    <dbReference type="NCBI Taxonomy" id="582857"/>
    <lineage>
        <taxon>Bacteria</taxon>
        <taxon>Pseudomonadati</taxon>
        <taxon>Pseudomonadota</taxon>
        <taxon>Gammaproteobacteria</taxon>
        <taxon>Alteromonadales</taxon>
        <taxon>Alteromonadaceae</taxon>
        <taxon>Aliiglaciecola</taxon>
    </lineage>
</organism>
<accession>A0ABP3X4Y1</accession>
<evidence type="ECO:0000313" key="2">
    <source>
        <dbReference type="Proteomes" id="UP001500359"/>
    </source>
</evidence>
<dbReference type="Proteomes" id="UP001500359">
    <property type="component" value="Unassembled WGS sequence"/>
</dbReference>
<keyword evidence="2" id="KW-1185">Reference proteome</keyword>
<comment type="caution">
    <text evidence="1">The sequence shown here is derived from an EMBL/GenBank/DDBJ whole genome shotgun (WGS) entry which is preliminary data.</text>
</comment>
<sequence length="89" mass="9731">MVTIKRMLLDVLKPHEPGIFKVASDIAGLGDHYSVKVSVVELDKQTETIKLEITGDTLDFELIAATLKGMGASLHSVDEVIATNEHETR</sequence>
<proteinExistence type="predicted"/>
<dbReference type="InterPro" id="IPR023129">
    <property type="entry name" value="MTH889-like_dom_sf"/>
</dbReference>
<protein>
    <submittedName>
        <fullName evidence="1">DUF211 domain-containing protein</fullName>
    </submittedName>
</protein>
<reference evidence="2" key="1">
    <citation type="journal article" date="2019" name="Int. J. Syst. Evol. Microbiol.">
        <title>The Global Catalogue of Microorganisms (GCM) 10K type strain sequencing project: providing services to taxonomists for standard genome sequencing and annotation.</title>
        <authorList>
            <consortium name="The Broad Institute Genomics Platform"/>
            <consortium name="The Broad Institute Genome Sequencing Center for Infectious Disease"/>
            <person name="Wu L."/>
            <person name="Ma J."/>
        </authorList>
    </citation>
    <scope>NUCLEOTIDE SEQUENCE [LARGE SCALE GENOMIC DNA]</scope>
    <source>
        <strain evidence="2">JCM 15896</strain>
    </source>
</reference>
<dbReference type="Gene3D" id="3.30.70.1340">
    <property type="entry name" value="MTH889-like domain"/>
    <property type="match status" value="1"/>
</dbReference>
<name>A0ABP3X4Y1_9ALTE</name>
<evidence type="ECO:0000313" key="1">
    <source>
        <dbReference type="EMBL" id="GAA0859367.1"/>
    </source>
</evidence>
<dbReference type="PANTHER" id="PTHR42240:SF1">
    <property type="entry name" value="DUF211 DOMAIN-CONTAINING PROTEIN"/>
    <property type="match status" value="1"/>
</dbReference>
<dbReference type="PANTHER" id="PTHR42240">
    <property type="entry name" value="DUF211 DOMAIN-CONTAINING PROTEIN"/>
    <property type="match status" value="1"/>
</dbReference>
<gene>
    <name evidence="1" type="ORF">GCM10009114_32580</name>
</gene>
<dbReference type="RefSeq" id="WP_343861904.1">
    <property type="nucleotide sequence ID" value="NZ_BAAAFD010000011.1"/>
</dbReference>
<dbReference type="SUPFAM" id="SSF160363">
    <property type="entry name" value="MTH889-like"/>
    <property type="match status" value="1"/>
</dbReference>